<keyword evidence="4" id="KW-0560">Oxidoreductase</keyword>
<organism evidence="4 5">
    <name type="scientific">Morchella conica CCBAS932</name>
    <dbReference type="NCBI Taxonomy" id="1392247"/>
    <lineage>
        <taxon>Eukaryota</taxon>
        <taxon>Fungi</taxon>
        <taxon>Dikarya</taxon>
        <taxon>Ascomycota</taxon>
        <taxon>Pezizomycotina</taxon>
        <taxon>Pezizomycetes</taxon>
        <taxon>Pezizales</taxon>
        <taxon>Morchellaceae</taxon>
        <taxon>Morchella</taxon>
    </lineage>
</organism>
<dbReference type="GO" id="GO:0016702">
    <property type="term" value="F:oxidoreductase activity, acting on single donors with incorporation of molecular oxygen, incorporation of two atoms of oxygen"/>
    <property type="evidence" value="ECO:0007669"/>
    <property type="project" value="InterPro"/>
</dbReference>
<proteinExistence type="predicted"/>
<feature type="region of interest" description="Disordered" evidence="1">
    <location>
        <begin position="352"/>
        <end position="384"/>
    </location>
</feature>
<dbReference type="SUPFAM" id="SSF49482">
    <property type="entry name" value="Aromatic compound dioxygenase"/>
    <property type="match status" value="1"/>
</dbReference>
<dbReference type="STRING" id="1392247.A0A3N4L020"/>
<reference evidence="4 5" key="1">
    <citation type="journal article" date="2018" name="Nat. Ecol. Evol.">
        <title>Pezizomycetes genomes reveal the molecular basis of ectomycorrhizal truffle lifestyle.</title>
        <authorList>
            <person name="Murat C."/>
            <person name="Payen T."/>
            <person name="Noel B."/>
            <person name="Kuo A."/>
            <person name="Morin E."/>
            <person name="Chen J."/>
            <person name="Kohler A."/>
            <person name="Krizsan K."/>
            <person name="Balestrini R."/>
            <person name="Da Silva C."/>
            <person name="Montanini B."/>
            <person name="Hainaut M."/>
            <person name="Levati E."/>
            <person name="Barry K.W."/>
            <person name="Belfiori B."/>
            <person name="Cichocki N."/>
            <person name="Clum A."/>
            <person name="Dockter R.B."/>
            <person name="Fauchery L."/>
            <person name="Guy J."/>
            <person name="Iotti M."/>
            <person name="Le Tacon F."/>
            <person name="Lindquist E.A."/>
            <person name="Lipzen A."/>
            <person name="Malagnac F."/>
            <person name="Mello A."/>
            <person name="Molinier V."/>
            <person name="Miyauchi S."/>
            <person name="Poulain J."/>
            <person name="Riccioni C."/>
            <person name="Rubini A."/>
            <person name="Sitrit Y."/>
            <person name="Splivallo R."/>
            <person name="Traeger S."/>
            <person name="Wang M."/>
            <person name="Zifcakova L."/>
            <person name="Wipf D."/>
            <person name="Zambonelli A."/>
            <person name="Paolocci F."/>
            <person name="Nowrousian M."/>
            <person name="Ottonello S."/>
            <person name="Baldrian P."/>
            <person name="Spatafora J.W."/>
            <person name="Henrissat B."/>
            <person name="Nagy L.G."/>
            <person name="Aury J.M."/>
            <person name="Wincker P."/>
            <person name="Grigoriev I.V."/>
            <person name="Bonfante P."/>
            <person name="Martin F.M."/>
        </authorList>
    </citation>
    <scope>NUCLEOTIDE SEQUENCE [LARGE SCALE GENOMIC DNA]</scope>
    <source>
        <strain evidence="4 5">CCBAS932</strain>
    </source>
</reference>
<feature type="signal peptide" evidence="2">
    <location>
        <begin position="1"/>
        <end position="22"/>
    </location>
</feature>
<dbReference type="PANTHER" id="PTHR34315">
    <property type="match status" value="1"/>
</dbReference>
<keyword evidence="5" id="KW-1185">Reference proteome</keyword>
<name>A0A3N4L020_9PEZI</name>
<evidence type="ECO:0000259" key="3">
    <source>
        <dbReference type="Pfam" id="PF00775"/>
    </source>
</evidence>
<evidence type="ECO:0000256" key="2">
    <source>
        <dbReference type="SAM" id="SignalP"/>
    </source>
</evidence>
<dbReference type="Gene3D" id="2.60.130.10">
    <property type="entry name" value="Aromatic compound dioxygenase"/>
    <property type="match status" value="1"/>
</dbReference>
<keyword evidence="4" id="KW-0223">Dioxygenase</keyword>
<dbReference type="Proteomes" id="UP000277580">
    <property type="component" value="Unassembled WGS sequence"/>
</dbReference>
<feature type="domain" description="Intradiol ring-cleavage dioxygenases" evidence="3">
    <location>
        <begin position="138"/>
        <end position="235"/>
    </location>
</feature>
<dbReference type="InterPro" id="IPR000627">
    <property type="entry name" value="Intradiol_dOase_C"/>
</dbReference>
<evidence type="ECO:0000256" key="1">
    <source>
        <dbReference type="SAM" id="MobiDB-lite"/>
    </source>
</evidence>
<dbReference type="EMBL" id="ML119110">
    <property type="protein sequence ID" value="RPB16160.1"/>
    <property type="molecule type" value="Genomic_DNA"/>
</dbReference>
<sequence>MVQLTNFVYAITAASIIGAVTAHPGSHDGASAAELARRSNFIASSKRSLAGCASKMKARGFEEKAIARRAALAESIRAKRSIQGGRQYLKARDLATVLATDHASDLEGVTLNTDYSTLFSGNVSCVLQPEVTQGPYYVDGELVRQDIRETQGGVDLYADVQIVDVATCEPVPNLYLDWWHANATGVYSGIVASGNGDSSDATNIDNSFLRGVQPTDEDGVAQFLTVFPGHYTSRATHVHILGHLNPTVLANNTISGGTVSHVGQVFFDQELISTVETTSPYSTNTQELTANADDQILSEEAADMDPFMEYVLLGDSVSDGILAWISIGIDTSASYSVSSAATWTEHGGVANSNSGAGGMGGGSAPSGTGAPGGGMTAPTGAPPS</sequence>
<dbReference type="Pfam" id="PF00775">
    <property type="entry name" value="Dioxygenase_C"/>
    <property type="match status" value="1"/>
</dbReference>
<dbReference type="InParanoid" id="A0A3N4L020"/>
<accession>A0A3N4L020</accession>
<dbReference type="InterPro" id="IPR015889">
    <property type="entry name" value="Intradiol_dOase_core"/>
</dbReference>
<keyword evidence="2" id="KW-0732">Signal</keyword>
<dbReference type="PANTHER" id="PTHR34315:SF1">
    <property type="entry name" value="INTRADIOL RING-CLEAVAGE DIOXYGENASES DOMAIN-CONTAINING PROTEIN-RELATED"/>
    <property type="match status" value="1"/>
</dbReference>
<gene>
    <name evidence="4" type="ORF">P167DRAFT_570871</name>
</gene>
<dbReference type="AlphaFoldDB" id="A0A3N4L020"/>
<evidence type="ECO:0000313" key="4">
    <source>
        <dbReference type="EMBL" id="RPB16160.1"/>
    </source>
</evidence>
<evidence type="ECO:0000313" key="5">
    <source>
        <dbReference type="Proteomes" id="UP000277580"/>
    </source>
</evidence>
<feature type="chain" id="PRO_5018054235" evidence="2">
    <location>
        <begin position="23"/>
        <end position="384"/>
    </location>
</feature>
<dbReference type="GO" id="GO:0008199">
    <property type="term" value="F:ferric iron binding"/>
    <property type="evidence" value="ECO:0007669"/>
    <property type="project" value="InterPro"/>
</dbReference>
<dbReference type="CDD" id="cd03457">
    <property type="entry name" value="intradiol_dioxygenase_like"/>
    <property type="match status" value="1"/>
</dbReference>
<feature type="compositionally biased region" description="Gly residues" evidence="1">
    <location>
        <begin position="355"/>
        <end position="375"/>
    </location>
</feature>
<dbReference type="OrthoDB" id="121380at2759"/>
<protein>
    <submittedName>
        <fullName evidence="4">Extracellular dioxygenase-like protein</fullName>
    </submittedName>
</protein>